<dbReference type="EMBL" id="CAFBQS010000099">
    <property type="protein sequence ID" value="CAB5063960.1"/>
    <property type="molecule type" value="Genomic_DNA"/>
</dbReference>
<organism evidence="1">
    <name type="scientific">freshwater metagenome</name>
    <dbReference type="NCBI Taxonomy" id="449393"/>
    <lineage>
        <taxon>unclassified sequences</taxon>
        <taxon>metagenomes</taxon>
        <taxon>ecological metagenomes</taxon>
    </lineage>
</organism>
<protein>
    <submittedName>
        <fullName evidence="1">Unannotated protein</fullName>
    </submittedName>
</protein>
<evidence type="ECO:0000313" key="1">
    <source>
        <dbReference type="EMBL" id="CAB5063960.1"/>
    </source>
</evidence>
<proteinExistence type="predicted"/>
<dbReference type="AlphaFoldDB" id="A0A6J7UE65"/>
<name>A0A6J7UE65_9ZZZZ</name>
<reference evidence="1" key="1">
    <citation type="submission" date="2020-05" db="EMBL/GenBank/DDBJ databases">
        <authorList>
            <person name="Chiriac C."/>
            <person name="Salcher M."/>
            <person name="Ghai R."/>
            <person name="Kavagutti S V."/>
        </authorList>
    </citation>
    <scope>NUCLEOTIDE SEQUENCE</scope>
</reference>
<accession>A0A6J7UE65</accession>
<sequence>MRVNKLLASSSTAMLLTFALSFSAIAGTPTGAVSAALTQDQIKSDFGLLFTEANAAGYYKPVFSGIIDYKTSIEYRAVLPNCKDDPFNPCIKSFDASTDNGVNWISATSSKTYAAKSFDQSKYPAGTYIFQTKNWAGDVKTLLPSGVDTSVYTFPSASHFGGSEYLLQPIVEGVSSTQVANAKANKLSLSIIPIRTYAAPNPNNCSLWISSCFDLYNFDPKVSFRVVLDLKYLAPTFSGWFQSRIKDSQIAQLTSTEFSFTGSAMTVSSVLAEFNKPYPESLLLAYPTLKPGSATAQFPIKLMQVWSNSNSAIKEWINNESAIPKQANWESSIWTATSYSTSASAYIYTEMNGCLKSSKGMLGQVSTNATAYAISAPQWDSSTDSLSFTVAAPSFESDGEKKQGLYDLVLREDVAKCLWGKDLKNASAKIEILNADGTSQVATTSFKTINGYIYFRAAGFHYSVPKIRVALVQSVPAPTASPIAKSTANKTTLEKRITITCTSGKKIKKITGTKPVCPSGYKKKA</sequence>
<gene>
    <name evidence="1" type="ORF">UFOPK4366_00608</name>
</gene>